<dbReference type="Pfam" id="PF08546">
    <property type="entry name" value="ApbA_C"/>
    <property type="match status" value="1"/>
</dbReference>
<dbReference type="UniPathway" id="UPA00028">
    <property type="reaction ID" value="UER00004"/>
</dbReference>
<dbReference type="Pfam" id="PF02558">
    <property type="entry name" value="ApbA"/>
    <property type="match status" value="1"/>
</dbReference>
<dbReference type="SUPFAM" id="SSF51735">
    <property type="entry name" value="NAD(P)-binding Rossmann-fold domains"/>
    <property type="match status" value="1"/>
</dbReference>
<dbReference type="InterPro" id="IPR008927">
    <property type="entry name" value="6-PGluconate_DH-like_C_sf"/>
</dbReference>
<keyword evidence="4" id="KW-0566">Pantothenate biosynthesis</keyword>
<dbReference type="GO" id="GO:0015940">
    <property type="term" value="P:pantothenate biosynthetic process"/>
    <property type="evidence" value="ECO:0007669"/>
    <property type="project" value="UniProtKB-UniPathway"/>
</dbReference>
<dbReference type="RefSeq" id="WP_055245813.1">
    <property type="nucleotide sequence ID" value="NZ_CAJFJR010000038.1"/>
</dbReference>
<keyword evidence="2 4" id="KW-0521">NADP</keyword>
<dbReference type="InterPro" id="IPR013332">
    <property type="entry name" value="KPR_N"/>
</dbReference>
<evidence type="ECO:0000256" key="4">
    <source>
        <dbReference type="RuleBase" id="RU362068"/>
    </source>
</evidence>
<dbReference type="Proteomes" id="UP000260828">
    <property type="component" value="Unassembled WGS sequence"/>
</dbReference>
<dbReference type="EC" id="1.1.1.169" evidence="4"/>
<evidence type="ECO:0000313" key="9">
    <source>
        <dbReference type="Proteomes" id="UP000095765"/>
    </source>
</evidence>
<feature type="domain" description="Ketopantoate reductase N-terminal" evidence="5">
    <location>
        <begin position="4"/>
        <end position="152"/>
    </location>
</feature>
<dbReference type="PANTHER" id="PTHR21708:SF26">
    <property type="entry name" value="2-DEHYDROPANTOATE 2-REDUCTASE"/>
    <property type="match status" value="1"/>
</dbReference>
<evidence type="ECO:0000256" key="1">
    <source>
        <dbReference type="ARBA" id="ARBA00007870"/>
    </source>
</evidence>
<dbReference type="GeneID" id="72463624"/>
<dbReference type="InterPro" id="IPR036291">
    <property type="entry name" value="NAD(P)-bd_dom_sf"/>
</dbReference>
<dbReference type="PANTHER" id="PTHR21708">
    <property type="entry name" value="PROBABLE 2-DEHYDROPANTOATE 2-REDUCTASE"/>
    <property type="match status" value="1"/>
</dbReference>
<keyword evidence="3 4" id="KW-0560">Oxidoreductase</keyword>
<reference evidence="8 10" key="2">
    <citation type="submission" date="2018-08" db="EMBL/GenBank/DDBJ databases">
        <title>A genome reference for cultivated species of the human gut microbiota.</title>
        <authorList>
            <person name="Zou Y."/>
            <person name="Xue W."/>
            <person name="Luo G."/>
        </authorList>
    </citation>
    <scope>NUCLEOTIDE SEQUENCE [LARGE SCALE GENOMIC DNA]</scope>
    <source>
        <strain evidence="8 10">TF05-12AC</strain>
    </source>
</reference>
<evidence type="ECO:0000313" key="10">
    <source>
        <dbReference type="Proteomes" id="UP000260828"/>
    </source>
</evidence>
<comment type="similarity">
    <text evidence="1 4">Belongs to the ketopantoate reductase family.</text>
</comment>
<dbReference type="InterPro" id="IPR013752">
    <property type="entry name" value="KPA_reductase"/>
</dbReference>
<evidence type="ECO:0000256" key="2">
    <source>
        <dbReference type="ARBA" id="ARBA00022857"/>
    </source>
</evidence>
<dbReference type="OrthoDB" id="9772736at2"/>
<dbReference type="Gene3D" id="3.40.50.720">
    <property type="entry name" value="NAD(P)-binding Rossmann-like Domain"/>
    <property type="match status" value="1"/>
</dbReference>
<dbReference type="Gene3D" id="1.10.1040.10">
    <property type="entry name" value="N-(1-d-carboxylethyl)-l-norvaline Dehydrogenase, domain 2"/>
    <property type="match status" value="1"/>
</dbReference>
<feature type="domain" description="Ketopantoate reductase C-terminal" evidence="6">
    <location>
        <begin position="180"/>
        <end position="299"/>
    </location>
</feature>
<dbReference type="SUPFAM" id="SSF48179">
    <property type="entry name" value="6-phosphogluconate dehydrogenase C-terminal domain-like"/>
    <property type="match status" value="1"/>
</dbReference>
<accession>A0A174TH10</accession>
<evidence type="ECO:0000313" key="8">
    <source>
        <dbReference type="EMBL" id="RGE66336.1"/>
    </source>
</evidence>
<dbReference type="EMBL" id="CZBE01000024">
    <property type="protein sequence ID" value="CUQ07148.1"/>
    <property type="molecule type" value="Genomic_DNA"/>
</dbReference>
<evidence type="ECO:0000256" key="3">
    <source>
        <dbReference type="ARBA" id="ARBA00023002"/>
    </source>
</evidence>
<dbReference type="InterPro" id="IPR051402">
    <property type="entry name" value="KPR-Related"/>
</dbReference>
<evidence type="ECO:0000313" key="7">
    <source>
        <dbReference type="EMBL" id="CUQ07148.1"/>
    </source>
</evidence>
<evidence type="ECO:0000259" key="6">
    <source>
        <dbReference type="Pfam" id="PF08546"/>
    </source>
</evidence>
<dbReference type="Proteomes" id="UP000095765">
    <property type="component" value="Unassembled WGS sequence"/>
</dbReference>
<dbReference type="GO" id="GO:0005737">
    <property type="term" value="C:cytoplasm"/>
    <property type="evidence" value="ECO:0007669"/>
    <property type="project" value="TreeGrafter"/>
</dbReference>
<evidence type="ECO:0000259" key="5">
    <source>
        <dbReference type="Pfam" id="PF02558"/>
    </source>
</evidence>
<protein>
    <recommendedName>
        <fullName evidence="4">2-dehydropantoate 2-reductase</fullName>
        <ecNumber evidence="4">1.1.1.169</ecNumber>
    </recommendedName>
    <alternativeName>
        <fullName evidence="4">Ketopantoate reductase</fullName>
    </alternativeName>
</protein>
<comment type="catalytic activity">
    <reaction evidence="4">
        <text>(R)-pantoate + NADP(+) = 2-dehydropantoate + NADPH + H(+)</text>
        <dbReference type="Rhea" id="RHEA:16233"/>
        <dbReference type="ChEBI" id="CHEBI:11561"/>
        <dbReference type="ChEBI" id="CHEBI:15378"/>
        <dbReference type="ChEBI" id="CHEBI:15980"/>
        <dbReference type="ChEBI" id="CHEBI:57783"/>
        <dbReference type="ChEBI" id="CHEBI:58349"/>
        <dbReference type="EC" id="1.1.1.169"/>
    </reaction>
</comment>
<dbReference type="InterPro" id="IPR003710">
    <property type="entry name" value="ApbA"/>
</dbReference>
<proteinExistence type="inferred from homology"/>
<sequence>MTYLVIGAGGVGGCIGGYLADAGFDVTLIARGRHLEAIHSRGLRLYNTRRGDELCVHPKACTADEFTGRADVIFVCVKGYSIDEVVPLIDRAADAGSVVIPVLNIVGTGERLAPRLPGRLVLDGCIYIGAYISGPGEVTQTGDLFRIVYGQRDTDEPDGRLNKIAGELRDASIDVVVSDDIRRDAFRKFMFVSPLAAAGAYYDMTAGELAAPGKGHDLFIELIRELQAIADKRGYRFPDDMVENSLRRLDALSPDATASMQKDLKKGGSSEIDGLIFEPARIAHELGVPAPAYEQLSRFFEKKLGKKL</sequence>
<dbReference type="NCBIfam" id="TIGR00745">
    <property type="entry name" value="apbA_panE"/>
    <property type="match status" value="1"/>
</dbReference>
<dbReference type="AlphaFoldDB" id="A0A174TH10"/>
<dbReference type="InterPro" id="IPR013328">
    <property type="entry name" value="6PGD_dom2"/>
</dbReference>
<dbReference type="EMBL" id="QVME01000008">
    <property type="protein sequence ID" value="RGE66336.1"/>
    <property type="molecule type" value="Genomic_DNA"/>
</dbReference>
<name>A0A174TH10_9FIRM</name>
<comment type="function">
    <text evidence="4">Catalyzes the NADPH-dependent reduction of ketopantoate into pantoic acid.</text>
</comment>
<reference evidence="7 9" key="1">
    <citation type="submission" date="2015-09" db="EMBL/GenBank/DDBJ databases">
        <authorList>
            <consortium name="Pathogen Informatics"/>
        </authorList>
    </citation>
    <scope>NUCLEOTIDE SEQUENCE [LARGE SCALE GENOMIC DNA]</scope>
    <source>
        <strain evidence="7 9">2789STDY5834939</strain>
    </source>
</reference>
<comment type="pathway">
    <text evidence="4">Cofactor biosynthesis; (R)-pantothenate biosynthesis; (R)-pantoate from 3-methyl-2-oxobutanoate: step 2/2.</text>
</comment>
<dbReference type="GO" id="GO:0008677">
    <property type="term" value="F:2-dehydropantoate 2-reductase activity"/>
    <property type="evidence" value="ECO:0007669"/>
    <property type="project" value="UniProtKB-EC"/>
</dbReference>
<organism evidence="7 9">
    <name type="scientific">Anaerotruncus colihominis</name>
    <dbReference type="NCBI Taxonomy" id="169435"/>
    <lineage>
        <taxon>Bacteria</taxon>
        <taxon>Bacillati</taxon>
        <taxon>Bacillota</taxon>
        <taxon>Clostridia</taxon>
        <taxon>Eubacteriales</taxon>
        <taxon>Oscillospiraceae</taxon>
        <taxon>Anaerotruncus</taxon>
    </lineage>
</organism>
<gene>
    <name evidence="8" type="ORF">DXC40_13710</name>
    <name evidence="7" type="ORF">ERS852551_02995</name>
</gene>